<keyword evidence="2 5" id="KW-0863">Zinc-finger</keyword>
<feature type="domain" description="THAP-type" evidence="8">
    <location>
        <begin position="1"/>
        <end position="86"/>
    </location>
</feature>
<keyword evidence="6" id="KW-0175">Coiled coil</keyword>
<dbReference type="SMART" id="SM00980">
    <property type="entry name" value="THAP"/>
    <property type="match status" value="1"/>
</dbReference>
<organism evidence="9 10">
    <name type="scientific">Stomoxys calcitrans</name>
    <name type="common">Stable fly</name>
    <name type="synonym">Conops calcitrans</name>
    <dbReference type="NCBI Taxonomy" id="35570"/>
    <lineage>
        <taxon>Eukaryota</taxon>
        <taxon>Metazoa</taxon>
        <taxon>Ecdysozoa</taxon>
        <taxon>Arthropoda</taxon>
        <taxon>Hexapoda</taxon>
        <taxon>Insecta</taxon>
        <taxon>Pterygota</taxon>
        <taxon>Neoptera</taxon>
        <taxon>Endopterygota</taxon>
        <taxon>Diptera</taxon>
        <taxon>Brachycera</taxon>
        <taxon>Muscomorpha</taxon>
        <taxon>Muscoidea</taxon>
        <taxon>Muscidae</taxon>
        <taxon>Stomoxys</taxon>
    </lineage>
</organism>
<evidence type="ECO:0000256" key="2">
    <source>
        <dbReference type="ARBA" id="ARBA00022771"/>
    </source>
</evidence>
<keyword evidence="1" id="KW-0479">Metal-binding</keyword>
<dbReference type="OrthoDB" id="7683421at2759"/>
<dbReference type="GO" id="GO:0043565">
    <property type="term" value="F:sequence-specific DNA binding"/>
    <property type="evidence" value="ECO:0007669"/>
    <property type="project" value="InterPro"/>
</dbReference>
<sequence>MGGCRCCFRDCQANSTKCEGMHFFRFPLKDPERFKKWREYCKQEGILQNPQKKQKNYVICGRHFRDECFMNYKKDRLTNTAVPTIHRLRVDKALDYELDIENGVLVTIEPPQQKHLIPPPGLDTLCLENDEQLWEKLNAIERQGGDEESLLEEMVDFSQDDVSSSNINAENVHFLSSHSKRYHDSSPEDIDLECGPPKKMKICNLQSNVAIIETADQTDSSPEAMIQLESFQSNFPKIINHQIIEPDCTPTVINKESYNITDNGNDYELIEIQNDKIVLKSCVRKKQKEDEVASTYASCGISPQRQTSKLQLMEKANEELQEQKTYLENTLHSRLKENDEKSKEINNLKSQNVQLRNEIELLKKQLRGAQLSGTDVKSLRESYEEQLKTETRRNTIAEQKFADQIGILKSNLEIARLKLSEAKTSLKNAKEECTRALDRNENLVKQQVETDNKLQNLQKLYEDKDVEHQLLAANYETLQIKHIDLQKNYKRLQNQQDQQVAMATTTNKNNNNPSNDHPKSSTTSAVSFATNTLSKAQLFNGIKRYVSSSMTALLRMEMFGSSEREWKTDERQVAVDLLCLGESVYEYFTDEWRLRLPGIRDVRDWSNQASNMDDEEVL</sequence>
<feature type="coiled-coil region" evidence="6">
    <location>
        <begin position="310"/>
        <end position="495"/>
    </location>
</feature>
<evidence type="ECO:0000256" key="1">
    <source>
        <dbReference type="ARBA" id="ARBA00022723"/>
    </source>
</evidence>
<evidence type="ECO:0000313" key="9">
    <source>
        <dbReference type="EnsemblMetazoa" id="SCAU004954-PA"/>
    </source>
</evidence>
<evidence type="ECO:0000256" key="5">
    <source>
        <dbReference type="PROSITE-ProRule" id="PRU00309"/>
    </source>
</evidence>
<evidence type="ECO:0000259" key="8">
    <source>
        <dbReference type="PROSITE" id="PS50950"/>
    </source>
</evidence>
<dbReference type="STRING" id="35570.A0A1I8P5G6"/>
<evidence type="ECO:0000256" key="4">
    <source>
        <dbReference type="ARBA" id="ARBA00023125"/>
    </source>
</evidence>
<evidence type="ECO:0000256" key="6">
    <source>
        <dbReference type="SAM" id="Coils"/>
    </source>
</evidence>
<dbReference type="PANTHER" id="PTHR46600">
    <property type="entry name" value="THAP DOMAIN-CONTAINING"/>
    <property type="match status" value="1"/>
</dbReference>
<dbReference type="InterPro" id="IPR006612">
    <property type="entry name" value="THAP_Znf"/>
</dbReference>
<keyword evidence="3" id="KW-0862">Zinc</keyword>
<evidence type="ECO:0000256" key="3">
    <source>
        <dbReference type="ARBA" id="ARBA00022833"/>
    </source>
</evidence>
<dbReference type="GO" id="GO:0008270">
    <property type="term" value="F:zinc ion binding"/>
    <property type="evidence" value="ECO:0007669"/>
    <property type="project" value="UniProtKB-KW"/>
</dbReference>
<accession>A0A1I8P5G6</accession>
<dbReference type="SUPFAM" id="SSF57716">
    <property type="entry name" value="Glucocorticoid receptor-like (DNA-binding domain)"/>
    <property type="match status" value="1"/>
</dbReference>
<dbReference type="Pfam" id="PF05485">
    <property type="entry name" value="THAP"/>
    <property type="match status" value="1"/>
</dbReference>
<dbReference type="SMART" id="SM00692">
    <property type="entry name" value="DM3"/>
    <property type="match status" value="1"/>
</dbReference>
<dbReference type="KEGG" id="scac:106088959"/>
<dbReference type="PROSITE" id="PS50950">
    <property type="entry name" value="ZF_THAP"/>
    <property type="match status" value="1"/>
</dbReference>
<keyword evidence="4 5" id="KW-0238">DNA-binding</keyword>
<dbReference type="EnsemblMetazoa" id="SCAU004954-RA">
    <property type="protein sequence ID" value="SCAU004954-PA"/>
    <property type="gene ID" value="SCAU004954"/>
</dbReference>
<dbReference type="VEuPathDB" id="VectorBase:SCAU004954"/>
<gene>
    <name evidence="9" type="primary">106088959</name>
</gene>
<reference evidence="9" key="1">
    <citation type="submission" date="2020-05" db="UniProtKB">
        <authorList>
            <consortium name="EnsemblMetazoa"/>
        </authorList>
    </citation>
    <scope>IDENTIFICATION</scope>
    <source>
        <strain evidence="9">USDA</strain>
    </source>
</reference>
<evidence type="ECO:0000256" key="7">
    <source>
        <dbReference type="SAM" id="MobiDB-lite"/>
    </source>
</evidence>
<evidence type="ECO:0000313" key="10">
    <source>
        <dbReference type="Proteomes" id="UP000095300"/>
    </source>
</evidence>
<name>A0A1I8P5G6_STOCA</name>
<proteinExistence type="predicted"/>
<keyword evidence="10" id="KW-1185">Reference proteome</keyword>
<dbReference type="Proteomes" id="UP000095300">
    <property type="component" value="Unassembled WGS sequence"/>
</dbReference>
<feature type="region of interest" description="Disordered" evidence="7">
    <location>
        <begin position="505"/>
        <end position="525"/>
    </location>
</feature>
<protein>
    <recommendedName>
        <fullName evidence="8">THAP-type domain-containing protein</fullName>
    </recommendedName>
</protein>
<dbReference type="InterPro" id="IPR026516">
    <property type="entry name" value="THAP1/10"/>
</dbReference>
<dbReference type="AlphaFoldDB" id="A0A1I8P5G6"/>
<dbReference type="PANTHER" id="PTHR46600:SF11">
    <property type="entry name" value="THAP DOMAIN-CONTAINING PROTEIN 10"/>
    <property type="match status" value="1"/>
</dbReference>